<organism evidence="1 2">
    <name type="scientific">Nostoc sphaeroides CCNUC1</name>
    <dbReference type="NCBI Taxonomy" id="2653204"/>
    <lineage>
        <taxon>Bacteria</taxon>
        <taxon>Bacillati</taxon>
        <taxon>Cyanobacteriota</taxon>
        <taxon>Cyanophyceae</taxon>
        <taxon>Nostocales</taxon>
        <taxon>Nostocaceae</taxon>
        <taxon>Nostoc</taxon>
    </lineage>
</organism>
<evidence type="ECO:0000313" key="1">
    <source>
        <dbReference type="EMBL" id="QFS45599.1"/>
    </source>
</evidence>
<keyword evidence="2" id="KW-1185">Reference proteome</keyword>
<evidence type="ECO:0000313" key="2">
    <source>
        <dbReference type="Proteomes" id="UP000326678"/>
    </source>
</evidence>
<proteinExistence type="predicted"/>
<accession>A0A5P8W0P5</accession>
<sequence>MENRNSFFFLTTSVGYSQIKLPELKTYSGFRTFKLRTLFSEGIASQINHEWLI</sequence>
<dbReference type="AlphaFoldDB" id="A0A5P8W0P5"/>
<reference evidence="1 2" key="1">
    <citation type="submission" date="2019-10" db="EMBL/GenBank/DDBJ databases">
        <title>Genomic and transcriptomic insights into the perfect genentic adaptation of a filamentous nitrogen-fixing cyanobacterium to rice fields.</title>
        <authorList>
            <person name="Chen Z."/>
        </authorList>
    </citation>
    <scope>NUCLEOTIDE SEQUENCE [LARGE SCALE GENOMIC DNA]</scope>
    <source>
        <strain evidence="1">CCNUC1</strain>
    </source>
</reference>
<dbReference type="EMBL" id="CP045226">
    <property type="protein sequence ID" value="QFS45599.1"/>
    <property type="molecule type" value="Genomic_DNA"/>
</dbReference>
<gene>
    <name evidence="1" type="ORF">GXM_03076</name>
</gene>
<name>A0A5P8W0P5_9NOSO</name>
<dbReference type="KEGG" id="nsh:GXM_03076"/>
<dbReference type="Proteomes" id="UP000326678">
    <property type="component" value="Chromosome Gxm1"/>
</dbReference>
<protein>
    <submittedName>
        <fullName evidence="1">Uncharacterized protein</fullName>
    </submittedName>
</protein>